<evidence type="ECO:0000313" key="2">
    <source>
        <dbReference type="EMBL" id="VXB82258.1"/>
    </source>
</evidence>
<dbReference type="RefSeq" id="WP_159303194.1">
    <property type="nucleotide sequence ID" value="NZ_LR733271.1"/>
</dbReference>
<feature type="transmembrane region" description="Helical" evidence="1">
    <location>
        <begin position="58"/>
        <end position="80"/>
    </location>
</feature>
<evidence type="ECO:0008006" key="4">
    <source>
        <dbReference type="Google" id="ProtNLM"/>
    </source>
</evidence>
<reference evidence="2 3" key="1">
    <citation type="submission" date="2019-10" db="EMBL/GenBank/DDBJ databases">
        <authorList>
            <person name="Karimi E."/>
        </authorList>
    </citation>
    <scope>NUCLEOTIDE SEQUENCE [LARGE SCALE GENOMIC DNA]</scope>
    <source>
        <strain evidence="2">Maribacter sp. 151</strain>
    </source>
</reference>
<proteinExistence type="predicted"/>
<gene>
    <name evidence="2" type="ORF">MARI151_30677</name>
</gene>
<keyword evidence="3" id="KW-1185">Reference proteome</keyword>
<keyword evidence="1" id="KW-1133">Transmembrane helix</keyword>
<protein>
    <recommendedName>
        <fullName evidence="4">DUF202 domain-containing protein</fullName>
    </recommendedName>
</protein>
<name>A0A653TMY9_9FLAO</name>
<organism evidence="2 3">
    <name type="scientific">Maribacter litoralis</name>
    <dbReference type="NCBI Taxonomy" id="2059726"/>
    <lineage>
        <taxon>Bacteria</taxon>
        <taxon>Pseudomonadati</taxon>
        <taxon>Bacteroidota</taxon>
        <taxon>Flavobacteriia</taxon>
        <taxon>Flavobacteriales</taxon>
        <taxon>Flavobacteriaceae</taxon>
        <taxon>Maribacter</taxon>
    </lineage>
</organism>
<dbReference type="EMBL" id="CABWLR010000003">
    <property type="protein sequence ID" value="VXB82258.1"/>
    <property type="molecule type" value="Genomic_DNA"/>
</dbReference>
<feature type="transmembrane region" description="Helical" evidence="1">
    <location>
        <begin position="118"/>
        <end position="139"/>
    </location>
</feature>
<keyword evidence="1" id="KW-0472">Membrane</keyword>
<accession>A0A653TMY9</accession>
<dbReference type="AlphaFoldDB" id="A0A653TMY9"/>
<feature type="transmembrane region" description="Helical" evidence="1">
    <location>
        <begin position="32"/>
        <end position="52"/>
    </location>
</feature>
<dbReference type="Proteomes" id="UP000430202">
    <property type="component" value="Unassembled WGS sequence"/>
</dbReference>
<keyword evidence="1" id="KW-0812">Transmembrane</keyword>
<sequence>MGKTKKEIEEWKEYRLSVLVQKSKSDDDFEKYITFIASGALGLTITFIDNINPLKESIVIWVIALGWVLLALTLFINLLSHYLSSKYNEKTIQDIDDEIKYEILLNNIEDRNRIISQLNLLSIIFLGLGIVSILTYTIINAYQ</sequence>
<evidence type="ECO:0000256" key="1">
    <source>
        <dbReference type="SAM" id="Phobius"/>
    </source>
</evidence>
<evidence type="ECO:0000313" key="3">
    <source>
        <dbReference type="Proteomes" id="UP000430202"/>
    </source>
</evidence>